<feature type="domain" description="RCK N-terminal" evidence="3">
    <location>
        <begin position="113"/>
        <end position="230"/>
    </location>
</feature>
<dbReference type="Pfam" id="PF02254">
    <property type="entry name" value="TrkA_N"/>
    <property type="match status" value="1"/>
</dbReference>
<feature type="transmembrane region" description="Helical" evidence="2">
    <location>
        <begin position="12"/>
        <end position="31"/>
    </location>
</feature>
<dbReference type="Proteomes" id="UP000318288">
    <property type="component" value="Unassembled WGS sequence"/>
</dbReference>
<dbReference type="RefSeq" id="WP_246114794.1">
    <property type="nucleotide sequence ID" value="NZ_SJPW01000008.1"/>
</dbReference>
<organism evidence="5 6">
    <name type="scientific">Rubripirellula tenax</name>
    <dbReference type="NCBI Taxonomy" id="2528015"/>
    <lineage>
        <taxon>Bacteria</taxon>
        <taxon>Pseudomonadati</taxon>
        <taxon>Planctomycetota</taxon>
        <taxon>Planctomycetia</taxon>
        <taxon>Pirellulales</taxon>
        <taxon>Pirellulaceae</taxon>
        <taxon>Rubripirellula</taxon>
    </lineage>
</organism>
<evidence type="ECO:0000313" key="6">
    <source>
        <dbReference type="Proteomes" id="UP000318288"/>
    </source>
</evidence>
<reference evidence="5 6" key="1">
    <citation type="submission" date="2019-02" db="EMBL/GenBank/DDBJ databases">
        <title>Deep-cultivation of Planctomycetes and their phenomic and genomic characterization uncovers novel biology.</title>
        <authorList>
            <person name="Wiegand S."/>
            <person name="Jogler M."/>
            <person name="Boedeker C."/>
            <person name="Pinto D."/>
            <person name="Vollmers J."/>
            <person name="Rivas-Marin E."/>
            <person name="Kohn T."/>
            <person name="Peeters S.H."/>
            <person name="Heuer A."/>
            <person name="Rast P."/>
            <person name="Oberbeckmann S."/>
            <person name="Bunk B."/>
            <person name="Jeske O."/>
            <person name="Meyerdierks A."/>
            <person name="Storesund J.E."/>
            <person name="Kallscheuer N."/>
            <person name="Luecker S."/>
            <person name="Lage O.M."/>
            <person name="Pohl T."/>
            <person name="Merkel B.J."/>
            <person name="Hornburger P."/>
            <person name="Mueller R.-W."/>
            <person name="Bruemmer F."/>
            <person name="Labrenz M."/>
            <person name="Spormann A.M."/>
            <person name="Op Den Camp H."/>
            <person name="Overmann J."/>
            <person name="Amann R."/>
            <person name="Jetten M.S.M."/>
            <person name="Mascher T."/>
            <person name="Medema M.H."/>
            <person name="Devos D.P."/>
            <person name="Kaster A.-K."/>
            <person name="Ovreas L."/>
            <person name="Rohde M."/>
            <person name="Galperin M.Y."/>
            <person name="Jogler C."/>
        </authorList>
    </citation>
    <scope>NUCLEOTIDE SEQUENCE [LARGE SCALE GENOMIC DNA]</scope>
    <source>
        <strain evidence="5 6">Poly51</strain>
    </source>
</reference>
<protein>
    <submittedName>
        <fullName evidence="5">Voltage-gated potassium channel Kch</fullName>
    </submittedName>
</protein>
<keyword evidence="5" id="KW-0407">Ion channel</keyword>
<dbReference type="PROSITE" id="PS51201">
    <property type="entry name" value="RCK_N"/>
    <property type="match status" value="1"/>
</dbReference>
<keyword evidence="6" id="KW-1185">Reference proteome</keyword>
<evidence type="ECO:0000259" key="4">
    <source>
        <dbReference type="PROSITE" id="PS51202"/>
    </source>
</evidence>
<dbReference type="SUPFAM" id="SSF116726">
    <property type="entry name" value="TrkA C-terminal domain-like"/>
    <property type="match status" value="1"/>
</dbReference>
<dbReference type="GO" id="GO:0005886">
    <property type="term" value="C:plasma membrane"/>
    <property type="evidence" value="ECO:0007669"/>
    <property type="project" value="UniProtKB-SubCell"/>
</dbReference>
<dbReference type="InterPro" id="IPR036721">
    <property type="entry name" value="RCK_C_sf"/>
</dbReference>
<dbReference type="Pfam" id="PF07885">
    <property type="entry name" value="Ion_trans_2"/>
    <property type="match status" value="1"/>
</dbReference>
<dbReference type="SUPFAM" id="SSF51735">
    <property type="entry name" value="NAD(P)-binding Rossmann-fold domains"/>
    <property type="match status" value="1"/>
</dbReference>
<feature type="transmembrane region" description="Helical" evidence="2">
    <location>
        <begin position="67"/>
        <end position="92"/>
    </location>
</feature>
<accession>A0A5C6EBP2</accession>
<dbReference type="InterPro" id="IPR013099">
    <property type="entry name" value="K_chnl_dom"/>
</dbReference>
<feature type="domain" description="RCK C-terminal" evidence="4">
    <location>
        <begin position="252"/>
        <end position="338"/>
    </location>
</feature>
<evidence type="ECO:0000256" key="1">
    <source>
        <dbReference type="ARBA" id="ARBA00004651"/>
    </source>
</evidence>
<dbReference type="InterPro" id="IPR050721">
    <property type="entry name" value="Trk_Ktr_HKT_K-transport"/>
</dbReference>
<evidence type="ECO:0000313" key="5">
    <source>
        <dbReference type="EMBL" id="TWU46140.1"/>
    </source>
</evidence>
<dbReference type="Gene3D" id="3.30.70.1450">
    <property type="entry name" value="Regulator of K+ conductance, C-terminal domain"/>
    <property type="match status" value="1"/>
</dbReference>
<dbReference type="PANTHER" id="PTHR43833">
    <property type="entry name" value="POTASSIUM CHANNEL PROTEIN 2-RELATED-RELATED"/>
    <property type="match status" value="1"/>
</dbReference>
<keyword evidence="5" id="KW-0813">Transport</keyword>
<dbReference type="SUPFAM" id="SSF81324">
    <property type="entry name" value="Voltage-gated potassium channels"/>
    <property type="match status" value="1"/>
</dbReference>
<keyword evidence="2" id="KW-0472">Membrane</keyword>
<dbReference type="AlphaFoldDB" id="A0A5C6EBP2"/>
<dbReference type="GO" id="GO:0008324">
    <property type="term" value="F:monoatomic cation transmembrane transporter activity"/>
    <property type="evidence" value="ECO:0007669"/>
    <property type="project" value="InterPro"/>
</dbReference>
<dbReference type="EMBL" id="SJPW01000008">
    <property type="protein sequence ID" value="TWU46140.1"/>
    <property type="molecule type" value="Genomic_DNA"/>
</dbReference>
<dbReference type="PROSITE" id="PS51202">
    <property type="entry name" value="RCK_C"/>
    <property type="match status" value="1"/>
</dbReference>
<dbReference type="InterPro" id="IPR036291">
    <property type="entry name" value="NAD(P)-bd_dom_sf"/>
</dbReference>
<keyword evidence="5" id="KW-0406">Ion transport</keyword>
<dbReference type="InterPro" id="IPR006037">
    <property type="entry name" value="RCK_C"/>
</dbReference>
<keyword evidence="2" id="KW-0812">Transmembrane</keyword>
<evidence type="ECO:0000259" key="3">
    <source>
        <dbReference type="PROSITE" id="PS51201"/>
    </source>
</evidence>
<evidence type="ECO:0000256" key="2">
    <source>
        <dbReference type="SAM" id="Phobius"/>
    </source>
</evidence>
<proteinExistence type="predicted"/>
<sequence>MNLQKPKSPLTRIARGGMLLLAVFVAAVIGYRVFGDYGWLESVWMVVVTISTVGYSESSTLSPGLQVLTIIVILVGMSAAAYTFGGLIQLLLEGEIDRLIGLRRMTAEIANMKDHVIICGYGRMGQCLASELKSQDRQIVIIENDPDRLREASTLDLACLTGDATEEATLQSVGIDRAKTLVAALSDDAKNVFLTLTARNLNEHIQIVARADQVSTEKKLRQAGANRVVMPTVVGSRQMARVITRPTTADLIELLSQQEFADLELEEVLIGSGSQLEGMSVGSTYAHRDHDLLFVAIQSVEGTLRFNPSAGQVFQKGEVLILMGHRSDIRAFRSKFGDSDTVAKSKGRSPDGCS</sequence>
<dbReference type="Gene3D" id="1.10.287.70">
    <property type="match status" value="1"/>
</dbReference>
<dbReference type="GO" id="GO:0006813">
    <property type="term" value="P:potassium ion transport"/>
    <property type="evidence" value="ECO:0007669"/>
    <property type="project" value="InterPro"/>
</dbReference>
<comment type="subcellular location">
    <subcellularLocation>
        <location evidence="1">Cell membrane</location>
        <topology evidence="1">Multi-pass membrane protein</topology>
    </subcellularLocation>
</comment>
<dbReference type="PANTHER" id="PTHR43833:SF9">
    <property type="entry name" value="POTASSIUM CHANNEL PROTEIN YUGO-RELATED"/>
    <property type="match status" value="1"/>
</dbReference>
<dbReference type="Gene3D" id="3.40.50.720">
    <property type="entry name" value="NAD(P)-binding Rossmann-like Domain"/>
    <property type="match status" value="1"/>
</dbReference>
<dbReference type="Pfam" id="PF02080">
    <property type="entry name" value="TrkA_C"/>
    <property type="match status" value="1"/>
</dbReference>
<keyword evidence="2" id="KW-1133">Transmembrane helix</keyword>
<gene>
    <name evidence="5" type="primary">kch_2</name>
    <name evidence="5" type="ORF">Poly51_55350</name>
</gene>
<name>A0A5C6EBP2_9BACT</name>
<dbReference type="InterPro" id="IPR003148">
    <property type="entry name" value="RCK_N"/>
</dbReference>
<comment type="caution">
    <text evidence="5">The sequence shown here is derived from an EMBL/GenBank/DDBJ whole genome shotgun (WGS) entry which is preliminary data.</text>
</comment>